<keyword evidence="3" id="KW-1185">Reference proteome</keyword>
<evidence type="ECO:0000313" key="3">
    <source>
        <dbReference type="Proteomes" id="UP001498398"/>
    </source>
</evidence>
<protein>
    <submittedName>
        <fullName evidence="2">Uncharacterized protein</fullName>
    </submittedName>
</protein>
<accession>A0ABR1IQS8</accession>
<dbReference type="EMBL" id="JBANRG010000102">
    <property type="protein sequence ID" value="KAK7435806.1"/>
    <property type="molecule type" value="Genomic_DNA"/>
</dbReference>
<gene>
    <name evidence="2" type="ORF">VKT23_019504</name>
</gene>
<feature type="compositionally biased region" description="Polar residues" evidence="1">
    <location>
        <begin position="145"/>
        <end position="161"/>
    </location>
</feature>
<proteinExistence type="predicted"/>
<feature type="region of interest" description="Disordered" evidence="1">
    <location>
        <begin position="72"/>
        <end position="91"/>
    </location>
</feature>
<evidence type="ECO:0000313" key="2">
    <source>
        <dbReference type="EMBL" id="KAK7435806.1"/>
    </source>
</evidence>
<organism evidence="2 3">
    <name type="scientific">Marasmiellus scandens</name>
    <dbReference type="NCBI Taxonomy" id="2682957"/>
    <lineage>
        <taxon>Eukaryota</taxon>
        <taxon>Fungi</taxon>
        <taxon>Dikarya</taxon>
        <taxon>Basidiomycota</taxon>
        <taxon>Agaricomycotina</taxon>
        <taxon>Agaricomycetes</taxon>
        <taxon>Agaricomycetidae</taxon>
        <taxon>Agaricales</taxon>
        <taxon>Marasmiineae</taxon>
        <taxon>Omphalotaceae</taxon>
        <taxon>Marasmiellus</taxon>
    </lineage>
</organism>
<name>A0ABR1IQS8_9AGAR</name>
<feature type="region of interest" description="Disordered" evidence="1">
    <location>
        <begin position="1"/>
        <end position="20"/>
    </location>
</feature>
<sequence length="161" mass="17401">MQAPACQPSSHTGGSPRDPVHFFEGTEDALLFDVRCYATAASNGPIVIPVSASRPEEAAEFFRHGVRKGTKLQTSTVQTLPPRHGKDPDAQSSTTFFCDSTGVRLQGCSLYSITNCKAGLFEVPEKPSDSYLEALEILREPTSKAAKNNQNPTSSMIHDSE</sequence>
<evidence type="ECO:0000256" key="1">
    <source>
        <dbReference type="SAM" id="MobiDB-lite"/>
    </source>
</evidence>
<feature type="region of interest" description="Disordered" evidence="1">
    <location>
        <begin position="140"/>
        <end position="161"/>
    </location>
</feature>
<dbReference type="Proteomes" id="UP001498398">
    <property type="component" value="Unassembled WGS sequence"/>
</dbReference>
<reference evidence="2 3" key="1">
    <citation type="submission" date="2024-01" db="EMBL/GenBank/DDBJ databases">
        <title>A draft genome for the cacao thread blight pathogen Marasmiellus scandens.</title>
        <authorList>
            <person name="Baruah I.K."/>
            <person name="Leung J."/>
            <person name="Bukari Y."/>
            <person name="Amoako-Attah I."/>
            <person name="Meinhardt L.W."/>
            <person name="Bailey B.A."/>
            <person name="Cohen S.P."/>
        </authorList>
    </citation>
    <scope>NUCLEOTIDE SEQUENCE [LARGE SCALE GENOMIC DNA]</scope>
    <source>
        <strain evidence="2 3">GH-19</strain>
    </source>
</reference>
<comment type="caution">
    <text evidence="2">The sequence shown here is derived from an EMBL/GenBank/DDBJ whole genome shotgun (WGS) entry which is preliminary data.</text>
</comment>